<feature type="non-terminal residue" evidence="1">
    <location>
        <position position="1"/>
    </location>
</feature>
<dbReference type="HOGENOM" id="CLU_2297736_0_0_5"/>
<name>D5RTL1_9PROT</name>
<gene>
    <name evidence="1" type="ORF">HMPREF0731_4423</name>
</gene>
<reference evidence="1 2" key="1">
    <citation type="submission" date="2010-04" db="EMBL/GenBank/DDBJ databases">
        <authorList>
            <person name="Qin X."/>
            <person name="Bachman B."/>
            <person name="Battles P."/>
            <person name="Bell A."/>
            <person name="Bess C."/>
            <person name="Bickham C."/>
            <person name="Chaboub L."/>
            <person name="Chen D."/>
            <person name="Coyle M."/>
            <person name="Deiros D.R."/>
            <person name="Dinh H."/>
            <person name="Forbes L."/>
            <person name="Fowler G."/>
            <person name="Francisco L."/>
            <person name="Fu Q."/>
            <person name="Gubbala S."/>
            <person name="Hale W."/>
            <person name="Han Y."/>
            <person name="Hemphill L."/>
            <person name="Highlander S.K."/>
            <person name="Hirani K."/>
            <person name="Hogues M."/>
            <person name="Jackson L."/>
            <person name="Jakkamsetti A."/>
            <person name="Javaid M."/>
            <person name="Jiang H."/>
            <person name="Korchina V."/>
            <person name="Kovar C."/>
            <person name="Lara F."/>
            <person name="Lee S."/>
            <person name="Mata R."/>
            <person name="Mathew T."/>
            <person name="Moen C."/>
            <person name="Morales K."/>
            <person name="Munidasa M."/>
            <person name="Nazareth L."/>
            <person name="Ngo R."/>
            <person name="Nguyen L."/>
            <person name="Okwuonu G."/>
            <person name="Ongeri F."/>
            <person name="Patil S."/>
            <person name="Petrosino J."/>
            <person name="Pham C."/>
            <person name="Pham P."/>
            <person name="Pu L.-L."/>
            <person name="Puazo M."/>
            <person name="Raj R."/>
            <person name="Reid J."/>
            <person name="Rouhana J."/>
            <person name="Saada N."/>
            <person name="Shang Y."/>
            <person name="Simmons D."/>
            <person name="Thornton R."/>
            <person name="Warren J."/>
            <person name="Weissenberger G."/>
            <person name="Zhang J."/>
            <person name="Zhang L."/>
            <person name="Zhou C."/>
            <person name="Zhu D."/>
            <person name="Muzny D."/>
            <person name="Worley K."/>
            <person name="Gibbs R."/>
        </authorList>
    </citation>
    <scope>NUCLEOTIDE SEQUENCE [LARGE SCALE GENOMIC DNA]</scope>
    <source>
        <strain evidence="1 2">ATCC 49957</strain>
    </source>
</reference>
<organism evidence="1 2">
    <name type="scientific">Pseudoroseomonas cervicalis ATCC 49957</name>
    <dbReference type="NCBI Taxonomy" id="525371"/>
    <lineage>
        <taxon>Bacteria</taxon>
        <taxon>Pseudomonadati</taxon>
        <taxon>Pseudomonadota</taxon>
        <taxon>Alphaproteobacteria</taxon>
        <taxon>Acetobacterales</taxon>
        <taxon>Roseomonadaceae</taxon>
        <taxon>Roseomonas</taxon>
    </lineage>
</organism>
<accession>D5RTL1</accession>
<sequence>PWRGRRSGTRRGWAGQAWRIAPYCPASLWAGAWPRQGFTKSPSFLKRKGNCGNHEKLSEDRPHLAWPENTWITGNKPWLPCCPAPLPASACRPAWWISGPC</sequence>
<dbReference type="AlphaFoldDB" id="D5RTL1"/>
<evidence type="ECO:0000313" key="2">
    <source>
        <dbReference type="Proteomes" id="UP000005324"/>
    </source>
</evidence>
<protein>
    <submittedName>
        <fullName evidence="1">Uncharacterized protein</fullName>
    </submittedName>
</protein>
<dbReference type="Proteomes" id="UP000005324">
    <property type="component" value="Unassembled WGS sequence"/>
</dbReference>
<proteinExistence type="predicted"/>
<comment type="caution">
    <text evidence="1">The sequence shown here is derived from an EMBL/GenBank/DDBJ whole genome shotgun (WGS) entry which is preliminary data.</text>
</comment>
<keyword evidence="2" id="KW-1185">Reference proteome</keyword>
<evidence type="ECO:0000313" key="1">
    <source>
        <dbReference type="EMBL" id="EFH09356.1"/>
    </source>
</evidence>
<dbReference type="EMBL" id="ADVL01000796">
    <property type="protein sequence ID" value="EFH09356.1"/>
    <property type="molecule type" value="Genomic_DNA"/>
</dbReference>